<feature type="compositionally biased region" description="Low complexity" evidence="1">
    <location>
        <begin position="50"/>
        <end position="60"/>
    </location>
</feature>
<protein>
    <recommendedName>
        <fullName evidence="4">TOMM leader peptide-binding protein</fullName>
    </recommendedName>
</protein>
<accession>A0A938Y7I9</accession>
<feature type="region of interest" description="Disordered" evidence="1">
    <location>
        <begin position="50"/>
        <end position="75"/>
    </location>
</feature>
<comment type="caution">
    <text evidence="2">The sequence shown here is derived from an EMBL/GenBank/DDBJ whole genome shotgun (WGS) entry which is preliminary data.</text>
</comment>
<gene>
    <name evidence="2" type="ORF">JK386_16660</name>
</gene>
<organism evidence="2 3">
    <name type="scientific">Nocardioides faecalis</name>
    <dbReference type="NCBI Taxonomy" id="2803858"/>
    <lineage>
        <taxon>Bacteria</taxon>
        <taxon>Bacillati</taxon>
        <taxon>Actinomycetota</taxon>
        <taxon>Actinomycetes</taxon>
        <taxon>Propionibacteriales</taxon>
        <taxon>Nocardioidaceae</taxon>
        <taxon>Nocardioides</taxon>
    </lineage>
</organism>
<evidence type="ECO:0000313" key="3">
    <source>
        <dbReference type="Proteomes" id="UP000663791"/>
    </source>
</evidence>
<evidence type="ECO:0000256" key="1">
    <source>
        <dbReference type="SAM" id="MobiDB-lite"/>
    </source>
</evidence>
<dbReference type="EMBL" id="JAERTX010000018">
    <property type="protein sequence ID" value="MBM9461538.1"/>
    <property type="molecule type" value="Genomic_DNA"/>
</dbReference>
<proteinExistence type="predicted"/>
<dbReference type="AlphaFoldDB" id="A0A938Y7I9"/>
<dbReference type="Gene3D" id="3.40.50.720">
    <property type="entry name" value="NAD(P)-binding Rossmann-like Domain"/>
    <property type="match status" value="1"/>
</dbReference>
<name>A0A938Y7I9_9ACTN</name>
<keyword evidence="3" id="KW-1185">Reference proteome</keyword>
<sequence>MATTGTPHLSLRPGVPVLSRDARVVQVGLDSPVVRLPDSPAVRSLLRALGRPGGLTAPGAPGEPGEPGEPGADAGAPEAVQVADALARLARAGLLVEVSRHERGTDPVLGLLRAQYGPDAVRRRAARAAALVAVHADPATRATLAELMGRAGLRVAGAGDPDADVHVVVAGGALDRAVLDPLVRACVPHVAVHGSGAARRLGPFVQPGLTACLRCVDAHESVRDVRRSLLVAQAASIAREQPPPQDPVLEALVLAWAVRDVTRYVEGDEPSTWSATVDVGPGDGPRSTRWGRHPECGCSWDEFIDLP</sequence>
<reference evidence="2" key="1">
    <citation type="submission" date="2021-01" db="EMBL/GenBank/DDBJ databases">
        <title>Novel species in genus Nocardioides.</title>
        <authorList>
            <person name="Zhang G."/>
        </authorList>
    </citation>
    <scope>NUCLEOTIDE SEQUENCE</scope>
    <source>
        <strain evidence="2">Zg-536</strain>
    </source>
</reference>
<dbReference type="RefSeq" id="WP_205292854.1">
    <property type="nucleotide sequence ID" value="NZ_CP074406.1"/>
</dbReference>
<evidence type="ECO:0000313" key="2">
    <source>
        <dbReference type="EMBL" id="MBM9461538.1"/>
    </source>
</evidence>
<dbReference type="Proteomes" id="UP000663791">
    <property type="component" value="Unassembled WGS sequence"/>
</dbReference>
<evidence type="ECO:0008006" key="4">
    <source>
        <dbReference type="Google" id="ProtNLM"/>
    </source>
</evidence>